<dbReference type="InterPro" id="IPR014710">
    <property type="entry name" value="RmlC-like_jellyroll"/>
</dbReference>
<dbReference type="PANTHER" id="PTHR43280">
    <property type="entry name" value="ARAC-FAMILY TRANSCRIPTIONAL REGULATOR"/>
    <property type="match status" value="1"/>
</dbReference>
<evidence type="ECO:0000313" key="5">
    <source>
        <dbReference type="EMBL" id="MBC5674460.1"/>
    </source>
</evidence>
<dbReference type="Pfam" id="PF12833">
    <property type="entry name" value="HTH_18"/>
    <property type="match status" value="1"/>
</dbReference>
<comment type="caution">
    <text evidence="5">The sequence shown here is derived from an EMBL/GenBank/DDBJ whole genome shotgun (WGS) entry which is preliminary data.</text>
</comment>
<gene>
    <name evidence="5" type="ORF">H8S76_19590</name>
</gene>
<sequence length="340" mass="39319">MKNINDTYIKLQTNNTLLSHKLKHFSTTAEYIDTNVNILGSKTINQTFQNEFIVNYADFQTSGIINGSIDMGKIYETAIQKHGGFEMIYVVKGTSLNQINHTNYQLQKNDIMIMNPNCKSGMISSSDSIIIILTVTSEFLTYFYNQNHRFTMLPKIFQDFFLSCYRNSEYKNSDYFIFSNQGESGETPEVSDHFHQINEELRKKKPGYESIVYGLFCRLLFSITDSSYKAEQHQIVPQSMEDLTKNIKQYLDTHRYKISGSELSAVFHFHKDYLSKVFQAKMNQTIKKYNQAVCMEEAYNLLCNSQLTISEIADAINYSSRSQFYAAFESTFGMKPSSLR</sequence>
<dbReference type="InterPro" id="IPR018060">
    <property type="entry name" value="HTH_AraC"/>
</dbReference>
<keyword evidence="3" id="KW-0804">Transcription</keyword>
<dbReference type="EMBL" id="JACOOU010000010">
    <property type="protein sequence ID" value="MBC5674460.1"/>
    <property type="molecule type" value="Genomic_DNA"/>
</dbReference>
<dbReference type="InterPro" id="IPR009057">
    <property type="entry name" value="Homeodomain-like_sf"/>
</dbReference>
<accession>A0ABR7FH11</accession>
<dbReference type="InterPro" id="IPR037923">
    <property type="entry name" value="HTH-like"/>
</dbReference>
<dbReference type="Gene3D" id="1.10.10.60">
    <property type="entry name" value="Homeodomain-like"/>
    <property type="match status" value="2"/>
</dbReference>
<evidence type="ECO:0000256" key="3">
    <source>
        <dbReference type="ARBA" id="ARBA00023163"/>
    </source>
</evidence>
<keyword evidence="6" id="KW-1185">Reference proteome</keyword>
<evidence type="ECO:0000256" key="1">
    <source>
        <dbReference type="ARBA" id="ARBA00023015"/>
    </source>
</evidence>
<dbReference type="PANTHER" id="PTHR43280:SF2">
    <property type="entry name" value="HTH-TYPE TRANSCRIPTIONAL REGULATOR EXSA"/>
    <property type="match status" value="1"/>
</dbReference>
<protein>
    <submittedName>
        <fullName evidence="5">Helix-turn-helix transcriptional regulator</fullName>
    </submittedName>
</protein>
<reference evidence="5 6" key="1">
    <citation type="submission" date="2020-08" db="EMBL/GenBank/DDBJ databases">
        <title>Genome public.</title>
        <authorList>
            <person name="Liu C."/>
            <person name="Sun Q."/>
        </authorList>
    </citation>
    <scope>NUCLEOTIDE SEQUENCE [LARGE SCALE GENOMIC DNA]</scope>
    <source>
        <strain evidence="5 6">NSJ-34</strain>
    </source>
</reference>
<organism evidence="5 6">
    <name type="scientific">Blautia celeris</name>
    <dbReference type="NCBI Taxonomy" id="2763026"/>
    <lineage>
        <taxon>Bacteria</taxon>
        <taxon>Bacillati</taxon>
        <taxon>Bacillota</taxon>
        <taxon>Clostridia</taxon>
        <taxon>Lachnospirales</taxon>
        <taxon>Lachnospiraceae</taxon>
        <taxon>Blautia</taxon>
    </lineage>
</organism>
<dbReference type="SUPFAM" id="SSF46689">
    <property type="entry name" value="Homeodomain-like"/>
    <property type="match status" value="1"/>
</dbReference>
<keyword evidence="1" id="KW-0805">Transcription regulation</keyword>
<name>A0ABR7FH11_9FIRM</name>
<evidence type="ECO:0000313" key="6">
    <source>
        <dbReference type="Proteomes" id="UP000654573"/>
    </source>
</evidence>
<dbReference type="SMART" id="SM00342">
    <property type="entry name" value="HTH_ARAC"/>
    <property type="match status" value="1"/>
</dbReference>
<dbReference type="PROSITE" id="PS01124">
    <property type="entry name" value="HTH_ARAC_FAMILY_2"/>
    <property type="match status" value="1"/>
</dbReference>
<dbReference type="SUPFAM" id="SSF51215">
    <property type="entry name" value="Regulatory protein AraC"/>
    <property type="match status" value="1"/>
</dbReference>
<dbReference type="RefSeq" id="WP_103733227.1">
    <property type="nucleotide sequence ID" value="NZ_JACOOU010000010.1"/>
</dbReference>
<evidence type="ECO:0000256" key="2">
    <source>
        <dbReference type="ARBA" id="ARBA00023125"/>
    </source>
</evidence>
<evidence type="ECO:0000259" key="4">
    <source>
        <dbReference type="PROSITE" id="PS01124"/>
    </source>
</evidence>
<feature type="domain" description="HTH araC/xylS-type" evidence="4">
    <location>
        <begin position="245"/>
        <end position="340"/>
    </location>
</feature>
<proteinExistence type="predicted"/>
<dbReference type="Gene3D" id="2.60.120.10">
    <property type="entry name" value="Jelly Rolls"/>
    <property type="match status" value="1"/>
</dbReference>
<dbReference type="Proteomes" id="UP000654573">
    <property type="component" value="Unassembled WGS sequence"/>
</dbReference>
<keyword evidence="2" id="KW-0238">DNA-binding</keyword>